<proteinExistence type="predicted"/>
<name>A0A4U9RSQ6_HATHI</name>
<dbReference type="Proteomes" id="UP000308489">
    <property type="component" value="Chromosome 1"/>
</dbReference>
<sequence length="72" mass="8650">MVYTLVSQQITIYNQKKEMKKWNMEVEQVKKENQKLKDEVKMSQDDQYIEKIARERLGLTKKGESTIVDKKK</sequence>
<evidence type="ECO:0000313" key="3">
    <source>
        <dbReference type="Proteomes" id="UP000308489"/>
    </source>
</evidence>
<feature type="coiled-coil region" evidence="1">
    <location>
        <begin position="12"/>
        <end position="46"/>
    </location>
</feature>
<accession>A0A4U9RSQ6</accession>
<reference evidence="2 3" key="1">
    <citation type="submission" date="2019-05" db="EMBL/GenBank/DDBJ databases">
        <authorList>
            <consortium name="Pathogen Informatics"/>
        </authorList>
    </citation>
    <scope>NUCLEOTIDE SEQUENCE [LARGE SCALE GENOMIC DNA]</scope>
    <source>
        <strain evidence="2 3">NCTC503</strain>
    </source>
</reference>
<keyword evidence="1" id="KW-0175">Coiled coil</keyword>
<keyword evidence="3" id="KW-1185">Reference proteome</keyword>
<protein>
    <submittedName>
        <fullName evidence="2">Septum formation initiator superfamily protein</fullName>
    </submittedName>
</protein>
<evidence type="ECO:0000256" key="1">
    <source>
        <dbReference type="SAM" id="Coils"/>
    </source>
</evidence>
<dbReference type="EMBL" id="LR590481">
    <property type="protein sequence ID" value="VTQ95372.1"/>
    <property type="molecule type" value="Genomic_DNA"/>
</dbReference>
<dbReference type="Pfam" id="PF04977">
    <property type="entry name" value="DivIC"/>
    <property type="match status" value="1"/>
</dbReference>
<gene>
    <name evidence="2" type="ORF">NCTC503_02511</name>
</gene>
<evidence type="ECO:0000313" key="2">
    <source>
        <dbReference type="EMBL" id="VTQ95372.1"/>
    </source>
</evidence>
<organism evidence="2 3">
    <name type="scientific">Hathewaya histolytica</name>
    <name type="common">Clostridium histolyticum</name>
    <dbReference type="NCBI Taxonomy" id="1498"/>
    <lineage>
        <taxon>Bacteria</taxon>
        <taxon>Bacillati</taxon>
        <taxon>Bacillota</taxon>
        <taxon>Clostridia</taxon>
        <taxon>Eubacteriales</taxon>
        <taxon>Clostridiaceae</taxon>
        <taxon>Hathewaya</taxon>
    </lineage>
</organism>
<dbReference type="KEGG" id="hhw:NCTC503_02511"/>
<dbReference type="InterPro" id="IPR007060">
    <property type="entry name" value="FtsL/DivIC"/>
</dbReference>
<dbReference type="AlphaFoldDB" id="A0A4U9RSQ6"/>